<evidence type="ECO:0000313" key="5">
    <source>
        <dbReference type="Proteomes" id="UP000239997"/>
    </source>
</evidence>
<comment type="caution">
    <text evidence="2">The sequence shown here is derived from an EMBL/GenBank/DDBJ whole genome shotgun (WGS) entry which is preliminary data.</text>
</comment>
<sequence length="286" mass="33073">MKLSLKIAKALVQLINGESIPNSLAKSSLIDALVAENIIHRKGKHKKSLKLINEKGLHTFLANQLQITDVYSYISLKENPNATRAESTKITTDSKISNERAFKGFLVNSYTSITAELNNKQIIINPQKGSFIFIYDYESFKIPKEVTVVGVENTKNFSQINKQKYLFNKVNPLFISRYPQNQSKDFIKWMKSIPNNYMHFGDFDIAGIGIYINEYKKHLSEKASLFIPKNIKIDLKKGNRERYDKQRINFKVDDIQEPKVLDLIELIKKEKKGLDQEYYINTNSQR</sequence>
<dbReference type="EMBL" id="JPJI01000008">
    <property type="protein sequence ID" value="KEZ94460.1"/>
    <property type="molecule type" value="Genomic_DNA"/>
</dbReference>
<protein>
    <recommendedName>
        <fullName evidence="1">DUF7281 domain-containing protein</fullName>
    </recommendedName>
</protein>
<feature type="domain" description="DUF7281" evidence="1">
    <location>
        <begin position="144"/>
        <end position="281"/>
    </location>
</feature>
<dbReference type="EMBL" id="PVNA01000006">
    <property type="protein sequence ID" value="PRX12569.1"/>
    <property type="molecule type" value="Genomic_DNA"/>
</dbReference>
<organism evidence="2 4">
    <name type="scientific">Nonlabens ulvanivorans</name>
    <name type="common">Persicivirga ulvanivorans</name>
    <dbReference type="NCBI Taxonomy" id="906888"/>
    <lineage>
        <taxon>Bacteria</taxon>
        <taxon>Pseudomonadati</taxon>
        <taxon>Bacteroidota</taxon>
        <taxon>Flavobacteriia</taxon>
        <taxon>Flavobacteriales</taxon>
        <taxon>Flavobacteriaceae</taxon>
        <taxon>Nonlabens</taxon>
    </lineage>
</organism>
<dbReference type="Proteomes" id="UP000239997">
    <property type="component" value="Unassembled WGS sequence"/>
</dbReference>
<dbReference type="Proteomes" id="UP000028531">
    <property type="component" value="Unassembled WGS sequence"/>
</dbReference>
<evidence type="ECO:0000259" key="1">
    <source>
        <dbReference type="Pfam" id="PF23947"/>
    </source>
</evidence>
<evidence type="ECO:0000313" key="2">
    <source>
        <dbReference type="EMBL" id="KEZ94460.1"/>
    </source>
</evidence>
<dbReference type="RefSeq" id="WP_036579363.1">
    <property type="nucleotide sequence ID" value="NZ_JPJI01000008.1"/>
</dbReference>
<proteinExistence type="predicted"/>
<dbReference type="Pfam" id="PF23947">
    <property type="entry name" value="DUF7281"/>
    <property type="match status" value="1"/>
</dbReference>
<evidence type="ECO:0000313" key="4">
    <source>
        <dbReference type="Proteomes" id="UP000028531"/>
    </source>
</evidence>
<dbReference type="InterPro" id="IPR055705">
    <property type="entry name" value="DUF7281"/>
</dbReference>
<dbReference type="OrthoDB" id="9811427at2"/>
<reference evidence="2 4" key="1">
    <citation type="submission" date="2014-07" db="EMBL/GenBank/DDBJ databases">
        <title>Draft genome sequence of Nonlabens ulvanivorans, an ulvan degrading bacterium.</title>
        <authorList>
            <person name="Kopel M."/>
            <person name="Helbert W."/>
            <person name="Henrissat B."/>
            <person name="Doniger T."/>
            <person name="Banin E."/>
        </authorList>
    </citation>
    <scope>NUCLEOTIDE SEQUENCE [LARGE SCALE GENOMIC DNA]</scope>
    <source>
        <strain evidence="2 4">PLR</strain>
    </source>
</reference>
<keyword evidence="5" id="KW-1185">Reference proteome</keyword>
<gene>
    <name evidence="2" type="ORF">IL45_01395</name>
    <name evidence="3" type="ORF">LY02_02635</name>
</gene>
<evidence type="ECO:0000313" key="3">
    <source>
        <dbReference type="EMBL" id="PRX12569.1"/>
    </source>
</evidence>
<name>A0A084JZS6_NONUL</name>
<accession>A0A084JZS6</accession>
<dbReference type="AlphaFoldDB" id="A0A084JZS6"/>
<reference evidence="3 5" key="2">
    <citation type="submission" date="2018-03" db="EMBL/GenBank/DDBJ databases">
        <title>Genomic Encyclopedia of Archaeal and Bacterial Type Strains, Phase II (KMG-II): from individual species to whole genera.</title>
        <authorList>
            <person name="Goeker M."/>
        </authorList>
    </citation>
    <scope>NUCLEOTIDE SEQUENCE [LARGE SCALE GENOMIC DNA]</scope>
    <source>
        <strain evidence="3 5">DSM 22727</strain>
    </source>
</reference>